<dbReference type="PANTHER" id="PTHR10773">
    <property type="entry name" value="DNA-DIRECTED RNA POLYMERASES I, II, AND III SUBUNIT RPABC2"/>
    <property type="match status" value="1"/>
</dbReference>
<feature type="compositionally biased region" description="Polar residues" evidence="1">
    <location>
        <begin position="100"/>
        <end position="112"/>
    </location>
</feature>
<dbReference type="PANTHER" id="PTHR10773:SF19">
    <property type="match status" value="1"/>
</dbReference>
<dbReference type="AlphaFoldDB" id="A0A9P0GBC2"/>
<protein>
    <submittedName>
        <fullName evidence="2">Uncharacterized protein</fullName>
    </submittedName>
</protein>
<feature type="compositionally biased region" description="Low complexity" evidence="1">
    <location>
        <begin position="77"/>
        <end position="99"/>
    </location>
</feature>
<reference evidence="2" key="1">
    <citation type="submission" date="2022-01" db="EMBL/GenBank/DDBJ databases">
        <authorList>
            <person name="King R."/>
        </authorList>
    </citation>
    <scope>NUCLEOTIDE SEQUENCE</scope>
</reference>
<proteinExistence type="predicted"/>
<gene>
    <name evidence="2" type="ORF">PSYICH_LOCUS7701</name>
</gene>
<evidence type="ECO:0000313" key="2">
    <source>
        <dbReference type="EMBL" id="CAH1106998.1"/>
    </source>
</evidence>
<organism evidence="2 3">
    <name type="scientific">Psylliodes chrysocephalus</name>
    <dbReference type="NCBI Taxonomy" id="3402493"/>
    <lineage>
        <taxon>Eukaryota</taxon>
        <taxon>Metazoa</taxon>
        <taxon>Ecdysozoa</taxon>
        <taxon>Arthropoda</taxon>
        <taxon>Hexapoda</taxon>
        <taxon>Insecta</taxon>
        <taxon>Pterygota</taxon>
        <taxon>Neoptera</taxon>
        <taxon>Endopterygota</taxon>
        <taxon>Coleoptera</taxon>
        <taxon>Polyphaga</taxon>
        <taxon>Cucujiformia</taxon>
        <taxon>Chrysomeloidea</taxon>
        <taxon>Chrysomelidae</taxon>
        <taxon>Galerucinae</taxon>
        <taxon>Alticini</taxon>
        <taxon>Psylliodes</taxon>
    </lineage>
</organism>
<feature type="region of interest" description="Disordered" evidence="1">
    <location>
        <begin position="22"/>
        <end position="59"/>
    </location>
</feature>
<dbReference type="EMBL" id="OV651814">
    <property type="protein sequence ID" value="CAH1106998.1"/>
    <property type="molecule type" value="Genomic_DNA"/>
</dbReference>
<feature type="compositionally biased region" description="Basic and acidic residues" evidence="1">
    <location>
        <begin position="39"/>
        <end position="53"/>
    </location>
</feature>
<dbReference type="Proteomes" id="UP001153636">
    <property type="component" value="Chromosome 2"/>
</dbReference>
<sequence length="310" mass="36366">MSDRAKKMMAAVGVRLRRVHEEDNEHVTWEVTPSQSIRQESDHLEDNETRKYSNNEIVAKENPYNDFMRFNENQQLDSNSSTSVTSSSSSQIDASSEDSNYTTGDESSTDSNSRVDENNPPRRIVRDKQITKKRPKKTAEWRRNVCKKLRNCGQKYETLSKNKVLQERKILTPCNEKCRLKCTGKFTDEHREHIFNTFWKLGDLQKQRSFVLSSMRTIPKQYTKVEKDYPEKYFYKTSYNQTEFKSVIIHTRRQNTRQGTSSIANYELTSAYQQPLPVSKRKFDDLQSLLSNRSISSAYSGFFQQLRKEN</sequence>
<feature type="compositionally biased region" description="Basic and acidic residues" evidence="1">
    <location>
        <begin position="113"/>
        <end position="130"/>
    </location>
</feature>
<feature type="region of interest" description="Disordered" evidence="1">
    <location>
        <begin position="76"/>
        <end position="139"/>
    </location>
</feature>
<name>A0A9P0GBC2_9CUCU</name>
<dbReference type="OrthoDB" id="6780244at2759"/>
<evidence type="ECO:0000313" key="3">
    <source>
        <dbReference type="Proteomes" id="UP001153636"/>
    </source>
</evidence>
<accession>A0A9P0GBC2</accession>
<evidence type="ECO:0000256" key="1">
    <source>
        <dbReference type="SAM" id="MobiDB-lite"/>
    </source>
</evidence>
<keyword evidence="3" id="KW-1185">Reference proteome</keyword>